<dbReference type="PANTHER" id="PTHR23175:SF23">
    <property type="entry name" value="PDZ DOMAIN-CONTAINING PROTEIN"/>
    <property type="match status" value="1"/>
</dbReference>
<keyword evidence="2" id="KW-1185">Reference proteome</keyword>
<protein>
    <submittedName>
        <fullName evidence="1">RHG21-like protein</fullName>
    </submittedName>
</protein>
<dbReference type="InterPro" id="IPR036034">
    <property type="entry name" value="PDZ_sf"/>
</dbReference>
<accession>A0ABY7D9K1</accession>
<sequence>MAKIQTCPAVETFSFTPLEEKQIQALPGDSWKLKRCKSTPLNGPRTVYIPRSERGFGFTLRHFIVYPPEPATARRVS</sequence>
<dbReference type="Gene3D" id="2.30.42.10">
    <property type="match status" value="1"/>
</dbReference>
<dbReference type="PANTHER" id="PTHR23175">
    <property type="entry name" value="PDZ DOMAIN-CONTAINING PROTEIN"/>
    <property type="match status" value="1"/>
</dbReference>
<proteinExistence type="predicted"/>
<dbReference type="Proteomes" id="UP001164746">
    <property type="component" value="Chromosome 1"/>
</dbReference>
<organism evidence="1 2">
    <name type="scientific">Mya arenaria</name>
    <name type="common">Soft-shell clam</name>
    <dbReference type="NCBI Taxonomy" id="6604"/>
    <lineage>
        <taxon>Eukaryota</taxon>
        <taxon>Metazoa</taxon>
        <taxon>Spiralia</taxon>
        <taxon>Lophotrochozoa</taxon>
        <taxon>Mollusca</taxon>
        <taxon>Bivalvia</taxon>
        <taxon>Autobranchia</taxon>
        <taxon>Heteroconchia</taxon>
        <taxon>Euheterodonta</taxon>
        <taxon>Imparidentia</taxon>
        <taxon>Neoheterodontei</taxon>
        <taxon>Myida</taxon>
        <taxon>Myoidea</taxon>
        <taxon>Myidae</taxon>
        <taxon>Mya</taxon>
    </lineage>
</organism>
<evidence type="ECO:0000313" key="1">
    <source>
        <dbReference type="EMBL" id="WAQ93623.1"/>
    </source>
</evidence>
<name>A0ABY7D9K1_MYAAR</name>
<reference evidence="1" key="1">
    <citation type="submission" date="2022-11" db="EMBL/GenBank/DDBJ databases">
        <title>Centuries of genome instability and evolution in soft-shell clam transmissible cancer (bioRxiv).</title>
        <authorList>
            <person name="Hart S.F.M."/>
            <person name="Yonemitsu M.A."/>
            <person name="Giersch R.M."/>
            <person name="Beal B.F."/>
            <person name="Arriagada G."/>
            <person name="Davis B.W."/>
            <person name="Ostrander E.A."/>
            <person name="Goff S.P."/>
            <person name="Metzger M.J."/>
        </authorList>
    </citation>
    <scope>NUCLEOTIDE SEQUENCE</scope>
    <source>
        <strain evidence="1">MELC-2E11</strain>
        <tissue evidence="1">Siphon/mantle</tissue>
    </source>
</reference>
<evidence type="ECO:0000313" key="2">
    <source>
        <dbReference type="Proteomes" id="UP001164746"/>
    </source>
</evidence>
<dbReference type="EMBL" id="CP111012">
    <property type="protein sequence ID" value="WAQ93623.1"/>
    <property type="molecule type" value="Genomic_DNA"/>
</dbReference>
<gene>
    <name evidence="1" type="ORF">MAR_006094</name>
</gene>